<evidence type="ECO:0000313" key="2">
    <source>
        <dbReference type="Proteomes" id="UP000014074"/>
    </source>
</evidence>
<dbReference type="HOGENOM" id="CLU_491062_0_0_1"/>
<name>R8BR49_PHAM7</name>
<keyword evidence="2" id="KW-1185">Reference proteome</keyword>
<evidence type="ECO:0000313" key="1">
    <source>
        <dbReference type="EMBL" id="EOO01826.1"/>
    </source>
</evidence>
<dbReference type="OrthoDB" id="5424209at2759"/>
<proteinExistence type="predicted"/>
<accession>R8BR49</accession>
<dbReference type="Proteomes" id="UP000014074">
    <property type="component" value="Unassembled WGS sequence"/>
</dbReference>
<dbReference type="GeneID" id="19322902"/>
<dbReference type="KEGG" id="tmn:UCRPA7_2633"/>
<reference evidence="2" key="1">
    <citation type="journal article" date="2013" name="Genome Announc.">
        <title>Draft genome sequence of the ascomycete Phaeoacremonium aleophilum strain UCR-PA7, a causal agent of the esca disease complex in grapevines.</title>
        <authorList>
            <person name="Blanco-Ulate B."/>
            <person name="Rolshausen P."/>
            <person name="Cantu D."/>
        </authorList>
    </citation>
    <scope>NUCLEOTIDE SEQUENCE [LARGE SCALE GENOMIC DNA]</scope>
    <source>
        <strain evidence="2">UCR-PA7</strain>
    </source>
</reference>
<protein>
    <submittedName>
        <fullName evidence="1">Uncharacterized protein</fullName>
    </submittedName>
</protein>
<dbReference type="RefSeq" id="XP_007913397.1">
    <property type="nucleotide sequence ID" value="XM_007915206.1"/>
</dbReference>
<organism evidence="1 2">
    <name type="scientific">Phaeoacremonium minimum (strain UCR-PA7)</name>
    <name type="common">Esca disease fungus</name>
    <name type="synonym">Togninia minima</name>
    <dbReference type="NCBI Taxonomy" id="1286976"/>
    <lineage>
        <taxon>Eukaryota</taxon>
        <taxon>Fungi</taxon>
        <taxon>Dikarya</taxon>
        <taxon>Ascomycota</taxon>
        <taxon>Pezizomycotina</taxon>
        <taxon>Sordariomycetes</taxon>
        <taxon>Sordariomycetidae</taxon>
        <taxon>Togniniales</taxon>
        <taxon>Togniniaceae</taxon>
        <taxon>Phaeoacremonium</taxon>
    </lineage>
</organism>
<sequence>MDELHKQKQTQNSAALPLITDANANADTSVGVAAKVTVEEAAAEMAFVNFNHLISASDQYGLVARFLPASAQLFPSTTFVAAPSIAALVPGSHPVSAAWNNDDGVWIDQLCAILNTYKVDFTMIGLFRIAGLCRIISADDTGGSDDRPPAIVIAISPRSLSVMSARQVVGQICLLLQSFGFHQSVLVELVEGIYTPYHTLTDEAKASKRYLDDQAVSFEDTYRVHPYPGTSIGPSSPSSSSGTLGCYLKLVRRLPDHNNKEQVKYLAVTTHHVLFPEHTRSVAGYTSNLPTVEQPSPADSERWVASLREQVRLLELYTTTSIKGDDFGNMALRDFGADSDFHQSLGEARRRLGVAESMSRYLGLILCSSGINTYTSSQKESVKSHLDWGLVEIDESRLPPDPDATVNAPAPFVYKEAGPKVAKYGYNQNNEGLVYKIGRTTGVTIGRFAGSHILLRTTSRSDQPVSSAPEHHVLVEQAIVPDQPGADFASFGDSGAVIRDFRQRPVGLLYGGLEADDASKPTNANATAVAATTMTDLNVVFHPPGVLLRHIYLYTPFDAVLASMRGAMAELFGDGVCELSWIS</sequence>
<dbReference type="AlphaFoldDB" id="R8BR49"/>
<gene>
    <name evidence="1" type="ORF">UCRPA7_2633</name>
</gene>
<dbReference type="EMBL" id="KB932956">
    <property type="protein sequence ID" value="EOO01826.1"/>
    <property type="molecule type" value="Genomic_DNA"/>
</dbReference>